<dbReference type="Pfam" id="PF01547">
    <property type="entry name" value="SBP_bac_1"/>
    <property type="match status" value="1"/>
</dbReference>
<dbReference type="AlphaFoldDB" id="A0A174X2Z2"/>
<dbReference type="Proteomes" id="UP000434223">
    <property type="component" value="Unassembled WGS sequence"/>
</dbReference>
<dbReference type="EMBL" id="BQNJ01000001">
    <property type="protein sequence ID" value="GKG99749.1"/>
    <property type="molecule type" value="Genomic_DNA"/>
</dbReference>
<proteinExistence type="predicted"/>
<evidence type="ECO:0000313" key="4">
    <source>
        <dbReference type="EMBL" id="MUB63200.1"/>
    </source>
</evidence>
<accession>A0A174X2Z2</accession>
<reference evidence="4 5" key="1">
    <citation type="submission" date="2019-09" db="EMBL/GenBank/DDBJ databases">
        <title>Draft genome sequencing of Hungatella hathewayi 123Y-2.</title>
        <authorList>
            <person name="Lv Q."/>
            <person name="Li S."/>
        </authorList>
    </citation>
    <scope>NUCLEOTIDE SEQUENCE [LARGE SCALE GENOMIC DNA]</scope>
    <source>
        <strain evidence="4 5">123Y-2</strain>
    </source>
</reference>
<dbReference type="RefSeq" id="WP_055651654.1">
    <property type="nucleotide sequence ID" value="NZ_BQNJ01000001.1"/>
</dbReference>
<protein>
    <submittedName>
        <fullName evidence="3">ABC transporter peptide-binding protein YtcQ</fullName>
    </submittedName>
    <submittedName>
        <fullName evidence="4">Extracellular solute-binding protein</fullName>
    </submittedName>
</protein>
<dbReference type="OrthoDB" id="2650856at2"/>
<name>A0A174X2Z2_9FIRM</name>
<evidence type="ECO:0000313" key="3">
    <source>
        <dbReference type="EMBL" id="GKG99749.1"/>
    </source>
</evidence>
<feature type="region of interest" description="Disordered" evidence="1">
    <location>
        <begin position="29"/>
        <end position="52"/>
    </location>
</feature>
<dbReference type="EMBL" id="WNME01000004">
    <property type="protein sequence ID" value="MUB63200.1"/>
    <property type="molecule type" value="Genomic_DNA"/>
</dbReference>
<dbReference type="SUPFAM" id="SSF53850">
    <property type="entry name" value="Periplasmic binding protein-like II"/>
    <property type="match status" value="1"/>
</dbReference>
<evidence type="ECO:0000313" key="6">
    <source>
        <dbReference type="Proteomes" id="UP001055091"/>
    </source>
</evidence>
<dbReference type="InterPro" id="IPR006059">
    <property type="entry name" value="SBP"/>
</dbReference>
<reference evidence="3" key="2">
    <citation type="submission" date="2022-01" db="EMBL/GenBank/DDBJ databases">
        <title>Novel bile acid biosynthetic pathways are enriched in the microbiome of centenarians.</title>
        <authorList>
            <person name="Sato Y."/>
            <person name="Atarashi K."/>
            <person name="Plichta R.D."/>
            <person name="Arai Y."/>
            <person name="Sasajima S."/>
            <person name="Kearney M.S."/>
            <person name="Suda W."/>
            <person name="Takeshita K."/>
            <person name="Sasaki T."/>
            <person name="Okamoto S."/>
            <person name="Skelly N.A."/>
            <person name="Okamura Y."/>
            <person name="Vlamakis H."/>
            <person name="Li Y."/>
            <person name="Tanoue T."/>
            <person name="Takei H."/>
            <person name="Nittono H."/>
            <person name="Narushima S."/>
            <person name="Irie J."/>
            <person name="Itoh H."/>
            <person name="Moriya K."/>
            <person name="Sugiura Y."/>
            <person name="Suematsu M."/>
            <person name="Moritoki N."/>
            <person name="Shibata S."/>
            <person name="Littman R.D."/>
            <person name="Fischbach A.M."/>
            <person name="Uwamino Y."/>
            <person name="Inoue T."/>
            <person name="Honda A."/>
            <person name="Hattori M."/>
            <person name="Murai T."/>
            <person name="Xavier J.R."/>
            <person name="Hirose N."/>
            <person name="Honda K."/>
        </authorList>
    </citation>
    <scope>NUCLEOTIDE SEQUENCE</scope>
    <source>
        <strain evidence="3">CE91-St55</strain>
    </source>
</reference>
<evidence type="ECO:0000313" key="5">
    <source>
        <dbReference type="Proteomes" id="UP000434223"/>
    </source>
</evidence>
<evidence type="ECO:0000256" key="2">
    <source>
        <dbReference type="SAM" id="SignalP"/>
    </source>
</evidence>
<dbReference type="Proteomes" id="UP001055091">
    <property type="component" value="Unassembled WGS sequence"/>
</dbReference>
<dbReference type="GeneID" id="93151379"/>
<organism evidence="3 6">
    <name type="scientific">Hungatella hathewayi</name>
    <dbReference type="NCBI Taxonomy" id="154046"/>
    <lineage>
        <taxon>Bacteria</taxon>
        <taxon>Bacillati</taxon>
        <taxon>Bacillota</taxon>
        <taxon>Clostridia</taxon>
        <taxon>Lachnospirales</taxon>
        <taxon>Lachnospiraceae</taxon>
        <taxon>Hungatella</taxon>
    </lineage>
</organism>
<keyword evidence="2" id="KW-0732">Signal</keyword>
<dbReference type="PANTHER" id="PTHR43649">
    <property type="entry name" value="ARABINOSE-BINDING PROTEIN-RELATED"/>
    <property type="match status" value="1"/>
</dbReference>
<feature type="chain" id="PRO_5042683871" evidence="2">
    <location>
        <begin position="27"/>
        <end position="552"/>
    </location>
</feature>
<sequence length="552" mass="61150">MGKKRRAAAVLTAAMAMAFVVSGCGAREEAAPKGESGQTKEAGDTKTEAAGNQTTYGSKQFDNVTLTVELFDRSNAPQGTTVTDNRWVKYAKEEMAKVGINLEFVAVPRSEEVTKIQTMMAAGTAPDIALTYTRSIAEDYFNQGGTYDLSSYVDGEGQAENLKAYLGEDVLNVARDGDGQLWAIAARRATAAKDNLFIRKDWLDKLGMEIPTTTDELYQVLKAFKENNPDGRTDVIPFFSVAIGDETADRADVMAMPFMTTLPDEHEFNIKSVFPVYGDEGYADYLRFLNKLYNEELLDQEYYTSNDLSATLAEYVVNGQAGCFVTNVNGNVDNLRGGLLQHLKVNNPDADIVSLPPLKNNHDGEIYNIEYAQNGAYCIVPKTCKNPEAAVTYMDWMATQEGGFTLFHGFEDEHYKLEDGVPVVIDADFNAVDKDWIRHDMFIIGNQGYFFSEDDFVKSASKEIPGFEDYVVSNYENATTGIIRHMSAYSAPTQSANVSEIQLAADEYLVKCITCKPEEFDSMLEAYKSALGNAGMEAVIRERTEYYDALDK</sequence>
<feature type="signal peptide" evidence="2">
    <location>
        <begin position="1"/>
        <end position="26"/>
    </location>
</feature>
<dbReference type="Gene3D" id="3.40.190.10">
    <property type="entry name" value="Periplasmic binding protein-like II"/>
    <property type="match status" value="2"/>
</dbReference>
<dbReference type="InterPro" id="IPR050490">
    <property type="entry name" value="Bact_solute-bd_prot1"/>
</dbReference>
<dbReference type="PROSITE" id="PS51257">
    <property type="entry name" value="PROKAR_LIPOPROTEIN"/>
    <property type="match status" value="1"/>
</dbReference>
<comment type="caution">
    <text evidence="3">The sequence shown here is derived from an EMBL/GenBank/DDBJ whole genome shotgun (WGS) entry which is preliminary data.</text>
</comment>
<gene>
    <name evidence="3" type="primary">ytcQ</name>
    <name evidence="3" type="ORF">CE91St55_17310</name>
    <name evidence="4" type="ORF">GNE07_09015</name>
</gene>
<evidence type="ECO:0000256" key="1">
    <source>
        <dbReference type="SAM" id="MobiDB-lite"/>
    </source>
</evidence>